<dbReference type="EMBL" id="CAXJIO010000012">
    <property type="protein sequence ID" value="CAL2103102.1"/>
    <property type="molecule type" value="Genomic_DNA"/>
</dbReference>
<accession>A0ABM9PBX6</accession>
<dbReference type="RefSeq" id="WP_348717082.1">
    <property type="nucleotide sequence ID" value="NZ_CAXJIO010000012.1"/>
</dbReference>
<dbReference type="GO" id="GO:0008233">
    <property type="term" value="F:peptidase activity"/>
    <property type="evidence" value="ECO:0007669"/>
    <property type="project" value="UniProtKB-KW"/>
</dbReference>
<name>A0ABM9PBX6_9FLAO</name>
<keyword evidence="1" id="KW-0378">Hydrolase</keyword>
<keyword evidence="1" id="KW-0645">Protease</keyword>
<sequence length="621" mass="71020">MSRSKKISLTKEVRMNAYSAANYLNLDVEKALHIQLPFDVYLQDPLVAEKDPKAGFDENFYVSWEPGISDGPTSARFAIVDYNGDTDMLLPKAKWNEKEGQFYDINKKVLDKSNLNNLQFHQVNVWAILQRALAFFENGFGLGRPIPFGFEGNRLIVVPHAGYGQNAFYDRSSKSLQFYYFDNDNDDRIYTCLSADIINHEFGHAVLDGIRPYFINSFLVETGAFHEYIGDITAILILLRNNQFRKRLADKTDGDFDKEKILSSLAEQFGDSVIEKPYLRTARNSLKMNQQKVKESQSPHFISQVMTGAMFDILKGFANSYVKRAQASSGDTAKDVANRAFYWAIQRMQSVAVQPLDLLPPIDVTFKDYAKAVLKSFILADPKDPNNYYDMMIDAFYDRQILSKGEAKELKEINHIYEELNPQVYHSIDSISRSKTAAYKFLNDNRPQLMIPANQDIIVADLYDANKFIRRGIRMPRQIILQYLWREDVVLRGPQFGEYNGKVTTMLCGGTLVFNEKGTLLSWMRKPGTDLKVGSVNKPNRRKEIEAGKKRKEEFLETLAQRIQSGQVGALIGSTKGFLGTRIPNVLVKEENNLLSFELTPHFNLKHEEQLNTNKKWEISS</sequence>
<gene>
    <name evidence="1" type="ORF">T190423A01A_30216</name>
</gene>
<organism evidence="1 2">
    <name type="scientific">Tenacibaculum polynesiense</name>
    <dbReference type="NCBI Taxonomy" id="3137857"/>
    <lineage>
        <taxon>Bacteria</taxon>
        <taxon>Pseudomonadati</taxon>
        <taxon>Bacteroidota</taxon>
        <taxon>Flavobacteriia</taxon>
        <taxon>Flavobacteriales</taxon>
        <taxon>Flavobacteriaceae</taxon>
        <taxon>Tenacibaculum</taxon>
    </lineage>
</organism>
<evidence type="ECO:0000313" key="1">
    <source>
        <dbReference type="EMBL" id="CAL2103102.1"/>
    </source>
</evidence>
<proteinExistence type="predicted"/>
<evidence type="ECO:0000313" key="2">
    <source>
        <dbReference type="Proteomes" id="UP001497527"/>
    </source>
</evidence>
<dbReference type="Proteomes" id="UP001497527">
    <property type="component" value="Unassembled WGS sequence"/>
</dbReference>
<keyword evidence="2" id="KW-1185">Reference proteome</keyword>
<protein>
    <submittedName>
        <fullName evidence="1">Serine protease</fullName>
    </submittedName>
</protein>
<dbReference type="SUPFAM" id="SSF55486">
    <property type="entry name" value="Metalloproteases ('zincins'), catalytic domain"/>
    <property type="match status" value="1"/>
</dbReference>
<dbReference type="Gene3D" id="3.10.170.10">
    <property type="match status" value="1"/>
</dbReference>
<dbReference type="GO" id="GO:0006508">
    <property type="term" value="P:proteolysis"/>
    <property type="evidence" value="ECO:0007669"/>
    <property type="project" value="UniProtKB-KW"/>
</dbReference>
<reference evidence="1 2" key="1">
    <citation type="submission" date="2024-05" db="EMBL/GenBank/DDBJ databases">
        <authorList>
            <person name="Duchaud E."/>
        </authorList>
    </citation>
    <scope>NUCLEOTIDE SEQUENCE [LARGE SCALE GENOMIC DNA]</scope>
    <source>
        <strain evidence="1">Ena-SAMPLE-TAB-13-05-2024-13:56:06:370-140308</strain>
    </source>
</reference>
<comment type="caution">
    <text evidence="1">The sequence shown here is derived from an EMBL/GenBank/DDBJ whole genome shotgun (WGS) entry which is preliminary data.</text>
</comment>